<organism evidence="9 10">
    <name type="scientific">Blautia producta</name>
    <dbReference type="NCBI Taxonomy" id="33035"/>
    <lineage>
        <taxon>Bacteria</taxon>
        <taxon>Bacillati</taxon>
        <taxon>Bacillota</taxon>
        <taxon>Clostridia</taxon>
        <taxon>Lachnospirales</taxon>
        <taxon>Lachnospiraceae</taxon>
        <taxon>Blautia</taxon>
    </lineage>
</organism>
<evidence type="ECO:0000256" key="2">
    <source>
        <dbReference type="ARBA" id="ARBA00008857"/>
    </source>
</evidence>
<reference evidence="9" key="1">
    <citation type="submission" date="2023-10" db="EMBL/GenBank/DDBJ databases">
        <title>Genome sequence of Blautia coccoides DSM 935.</title>
        <authorList>
            <person name="Boeer T."/>
            <person name="Bengelsdorf F.R."/>
            <person name="Daniel R."/>
            <person name="Poehlein A."/>
        </authorList>
    </citation>
    <scope>NUCLEOTIDE SEQUENCE [LARGE SCALE GENOMIC DNA]</scope>
    <source>
        <strain evidence="9">DSM 935</strain>
    </source>
</reference>
<comment type="function">
    <text evidence="1">Site-specific tyrosine recombinase, which acts by catalyzing the cutting and rejoining of the recombining DNA molecules.</text>
</comment>
<proteinExistence type="inferred from homology"/>
<dbReference type="PROSITE" id="PS51900">
    <property type="entry name" value="CB"/>
    <property type="match status" value="1"/>
</dbReference>
<evidence type="ECO:0000256" key="5">
    <source>
        <dbReference type="ARBA" id="ARBA00023172"/>
    </source>
</evidence>
<dbReference type="PANTHER" id="PTHR30349:SF89">
    <property type="entry name" value="INTEGRASE_RECOMBINASE"/>
    <property type="match status" value="1"/>
</dbReference>
<feature type="domain" description="Tyr recombinase" evidence="7">
    <location>
        <begin position="103"/>
        <end position="280"/>
    </location>
</feature>
<dbReference type="EMBL" id="CP136422">
    <property type="protein sequence ID" value="WPX72281.1"/>
    <property type="molecule type" value="Genomic_DNA"/>
</dbReference>
<dbReference type="PROSITE" id="PS51898">
    <property type="entry name" value="TYR_RECOMBINASE"/>
    <property type="match status" value="1"/>
</dbReference>
<evidence type="ECO:0000313" key="10">
    <source>
        <dbReference type="Proteomes" id="UP001325248"/>
    </source>
</evidence>
<dbReference type="InterPro" id="IPR011010">
    <property type="entry name" value="DNA_brk_join_enz"/>
</dbReference>
<accession>A0ABZ0U4Y9</accession>
<dbReference type="Pfam" id="PF00589">
    <property type="entry name" value="Phage_integrase"/>
    <property type="match status" value="1"/>
</dbReference>
<evidence type="ECO:0000259" key="8">
    <source>
        <dbReference type="PROSITE" id="PS51900"/>
    </source>
</evidence>
<dbReference type="InterPro" id="IPR010998">
    <property type="entry name" value="Integrase_recombinase_N"/>
</dbReference>
<dbReference type="Proteomes" id="UP001325248">
    <property type="component" value="Chromosome"/>
</dbReference>
<dbReference type="Gene3D" id="1.10.150.130">
    <property type="match status" value="1"/>
</dbReference>
<dbReference type="PANTHER" id="PTHR30349">
    <property type="entry name" value="PHAGE INTEGRASE-RELATED"/>
    <property type="match status" value="1"/>
</dbReference>
<evidence type="ECO:0000259" key="7">
    <source>
        <dbReference type="PROSITE" id="PS51898"/>
    </source>
</evidence>
<dbReference type="SUPFAM" id="SSF56349">
    <property type="entry name" value="DNA breaking-rejoining enzymes"/>
    <property type="match status" value="1"/>
</dbReference>
<keyword evidence="3" id="KW-0229">DNA integration</keyword>
<dbReference type="InterPro" id="IPR050090">
    <property type="entry name" value="Tyrosine_recombinase_XerCD"/>
</dbReference>
<dbReference type="InterPro" id="IPR044068">
    <property type="entry name" value="CB"/>
</dbReference>
<dbReference type="Gene3D" id="1.10.443.10">
    <property type="entry name" value="Intergrase catalytic core"/>
    <property type="match status" value="1"/>
</dbReference>
<protein>
    <submittedName>
        <fullName evidence="9">Tyrosine recombinase XerD</fullName>
    </submittedName>
</protein>
<evidence type="ECO:0000256" key="1">
    <source>
        <dbReference type="ARBA" id="ARBA00003283"/>
    </source>
</evidence>
<gene>
    <name evidence="9" type="primary">xerD_2</name>
    <name evidence="9" type="ORF">BLCOC_06170</name>
</gene>
<dbReference type="InterPro" id="IPR004107">
    <property type="entry name" value="Integrase_SAM-like_N"/>
</dbReference>
<feature type="domain" description="Core-binding (CB)" evidence="8">
    <location>
        <begin position="6"/>
        <end position="85"/>
    </location>
</feature>
<keyword evidence="5" id="KW-0233">DNA recombination</keyword>
<keyword evidence="4 6" id="KW-0238">DNA-binding</keyword>
<evidence type="ECO:0000256" key="3">
    <source>
        <dbReference type="ARBA" id="ARBA00022908"/>
    </source>
</evidence>
<name>A0ABZ0U4Y9_9FIRM</name>
<evidence type="ECO:0000256" key="4">
    <source>
        <dbReference type="ARBA" id="ARBA00023125"/>
    </source>
</evidence>
<keyword evidence="10" id="KW-1185">Reference proteome</keyword>
<comment type="similarity">
    <text evidence="2">Belongs to the 'phage' integrase family.</text>
</comment>
<evidence type="ECO:0000313" key="9">
    <source>
        <dbReference type="EMBL" id="WPX72281.1"/>
    </source>
</evidence>
<evidence type="ECO:0000256" key="6">
    <source>
        <dbReference type="PROSITE-ProRule" id="PRU01248"/>
    </source>
</evidence>
<dbReference type="Pfam" id="PF02899">
    <property type="entry name" value="Phage_int_SAM_1"/>
    <property type="match status" value="1"/>
</dbReference>
<dbReference type="InterPro" id="IPR013762">
    <property type="entry name" value="Integrase-like_cat_sf"/>
</dbReference>
<dbReference type="InterPro" id="IPR002104">
    <property type="entry name" value="Integrase_catalytic"/>
</dbReference>
<sequence length="282" mass="32859">MEQKLIATNELLEEFVRYLLEEERSKATVEKYERDVKHFIKYLGIDNIITKERVLEYKESILLEYSVTSVNSMLAALNQFLMFIGAFNFKVRRIKVQKPVFREEERDLTEEEYKNMVQKAYEAGKIRLALIMETICSTGIRISELQYFTVKAVKTGRIEIHNKGKVRIILVPEQLKKKLLCYIVKMKIKSGSIFITSGGKAVDRSNIWREMKKLGSEIKVLEKKIFPHNLRHLFAVIYYKAYRDIISLADILGHSSVETTRIYTATTGAVYKKRLESLSLVL</sequence>